<proteinExistence type="predicted"/>
<dbReference type="EMBL" id="CM044706">
    <property type="protein sequence ID" value="KAI5656586.1"/>
    <property type="molecule type" value="Genomic_DNA"/>
</dbReference>
<accession>A0ACC0A7M6</accession>
<gene>
    <name evidence="1" type="ORF">M9H77_25379</name>
</gene>
<name>A0ACC0A7M6_CATRO</name>
<reference evidence="2" key="1">
    <citation type="journal article" date="2023" name="Nat. Plants">
        <title>Single-cell RNA sequencing provides a high-resolution roadmap for understanding the multicellular compartmentation of specialized metabolism.</title>
        <authorList>
            <person name="Sun S."/>
            <person name="Shen X."/>
            <person name="Li Y."/>
            <person name="Li Y."/>
            <person name="Wang S."/>
            <person name="Li R."/>
            <person name="Zhang H."/>
            <person name="Shen G."/>
            <person name="Guo B."/>
            <person name="Wei J."/>
            <person name="Xu J."/>
            <person name="St-Pierre B."/>
            <person name="Chen S."/>
            <person name="Sun C."/>
        </authorList>
    </citation>
    <scope>NUCLEOTIDE SEQUENCE [LARGE SCALE GENOMIC DNA]</scope>
</reference>
<sequence>MVIISTLRSPLPSLAHFIVNSPKSAQITRHFTTFRAMQYPNSTKTSVAAEAIEVQNVPDLSIQEIDRISEQTLQRYTSTSLKREGKGVSIVWFRNDLRILDNEVLFRAWVSSEAVLPVYCVDPRLFYKTYYFSFPKTGALRIQFLMECLVDLKRNLRKRGLDLLIKQGKPEDVLPSLAKEYGAHTVYAQKETCSEELKIERLVTRNLHRAQKQSCEEISNKPNTFVKLELIWSGTMYHIDDLPFNCSSLPDVYTQFRKSVESKSMVRSCIKIPINMGPPPENIKDWGSVPDFTELGLQQPKVNKGMVFIGGESAALSRVHEYFWKKDLLKIYKETRNGMIGPDYSTKVSPWLASGSISPRFIYDEVKKYETERLANNSTYWVLFELIWRDYFRFLSIKQGNSLFHAGGPRELAVNWSQDHTLFNAWRDGRTGYPLIDASMKELMTTGFMSNRGRQIVCSFLVRDMGIDWRMGAEWFETCLLDYDPCSNYGNWTYGAGVGNDPREDRYFSIPKQAETYDPDGEFVSYWLPELQSVPAEKQNFPGSSYIKPIVPLKYGSSNRSCSRKTREVTTSRRPAGGESKWKNLGGKRRF</sequence>
<protein>
    <submittedName>
        <fullName evidence="1">Uncharacterized protein</fullName>
    </submittedName>
</protein>
<evidence type="ECO:0000313" key="1">
    <source>
        <dbReference type="EMBL" id="KAI5656586.1"/>
    </source>
</evidence>
<organism evidence="1 2">
    <name type="scientific">Catharanthus roseus</name>
    <name type="common">Madagascar periwinkle</name>
    <name type="synonym">Vinca rosea</name>
    <dbReference type="NCBI Taxonomy" id="4058"/>
    <lineage>
        <taxon>Eukaryota</taxon>
        <taxon>Viridiplantae</taxon>
        <taxon>Streptophyta</taxon>
        <taxon>Embryophyta</taxon>
        <taxon>Tracheophyta</taxon>
        <taxon>Spermatophyta</taxon>
        <taxon>Magnoliopsida</taxon>
        <taxon>eudicotyledons</taxon>
        <taxon>Gunneridae</taxon>
        <taxon>Pentapetalae</taxon>
        <taxon>asterids</taxon>
        <taxon>lamiids</taxon>
        <taxon>Gentianales</taxon>
        <taxon>Apocynaceae</taxon>
        <taxon>Rauvolfioideae</taxon>
        <taxon>Vinceae</taxon>
        <taxon>Catharanthinae</taxon>
        <taxon>Catharanthus</taxon>
    </lineage>
</organism>
<dbReference type="Proteomes" id="UP001060085">
    <property type="component" value="Linkage Group LG06"/>
</dbReference>
<keyword evidence="2" id="KW-1185">Reference proteome</keyword>
<comment type="caution">
    <text evidence="1">The sequence shown here is derived from an EMBL/GenBank/DDBJ whole genome shotgun (WGS) entry which is preliminary data.</text>
</comment>
<evidence type="ECO:0000313" key="2">
    <source>
        <dbReference type="Proteomes" id="UP001060085"/>
    </source>
</evidence>